<dbReference type="EMBL" id="JABCIY010000183">
    <property type="protein sequence ID" value="KAF7189594.1"/>
    <property type="molecule type" value="Genomic_DNA"/>
</dbReference>
<dbReference type="Pfam" id="PF12796">
    <property type="entry name" value="Ank_2"/>
    <property type="match status" value="2"/>
</dbReference>
<sequence length="405" mass="45602">MQHYENHYNIRQRRSDETLREDGRHRALINAASEGQTPRVKHLLHLGAEIDHADEYGLTALHHAALSGFHDTVCALLEAGADVNADSLECGTPLHLAALKGRSHVVRLLLDARADVSRRSRMVGTPLHCACYAGELDIVDDLSRAGANVIAMDIVQPPLLQSIRTRGSFAPHDGPSLSRFVPGSKLLQCCPWHMGSLGANDSCLLSSALKPRDSDSLLGAWMINIVQQDSSAMASIQRMERFNVLQHLVEWDRPSTLHTLLVDRSPALTVYNGTGMGYPALATGVTLERYDCVRMLLRFRGRLDIDDTNLEKLSRIAPSPRMGTYLRDPRTSAPVYPKTHREYMSLKVLKYYDLPWEYDRDDPNYLIILRDMTEHELEVLFEATRKLRSGEWNPRRRGGPFPPNR</sequence>
<keyword evidence="5" id="KW-1185">Reference proteome</keyword>
<reference evidence="4" key="1">
    <citation type="submission" date="2020-04" db="EMBL/GenBank/DDBJ databases">
        <title>Draft genome resource of the tomato pathogen Pseudocercospora fuligena.</title>
        <authorList>
            <person name="Zaccaron A."/>
        </authorList>
    </citation>
    <scope>NUCLEOTIDE SEQUENCE</scope>
    <source>
        <strain evidence="4">PF001</strain>
    </source>
</reference>
<evidence type="ECO:0000313" key="5">
    <source>
        <dbReference type="Proteomes" id="UP000660729"/>
    </source>
</evidence>
<keyword evidence="2 3" id="KW-0040">ANK repeat</keyword>
<dbReference type="SMART" id="SM00248">
    <property type="entry name" value="ANK"/>
    <property type="match status" value="5"/>
</dbReference>
<evidence type="ECO:0000256" key="3">
    <source>
        <dbReference type="PROSITE-ProRule" id="PRU00023"/>
    </source>
</evidence>
<gene>
    <name evidence="4" type="ORF">HII31_09038</name>
</gene>
<keyword evidence="1" id="KW-0677">Repeat</keyword>
<dbReference type="SUPFAM" id="SSF48403">
    <property type="entry name" value="Ankyrin repeat"/>
    <property type="match status" value="1"/>
</dbReference>
<dbReference type="AlphaFoldDB" id="A0A8H6RDG8"/>
<dbReference type="InterPro" id="IPR036770">
    <property type="entry name" value="Ankyrin_rpt-contain_sf"/>
</dbReference>
<evidence type="ECO:0000313" key="4">
    <source>
        <dbReference type="EMBL" id="KAF7189594.1"/>
    </source>
</evidence>
<dbReference type="InterPro" id="IPR002110">
    <property type="entry name" value="Ankyrin_rpt"/>
</dbReference>
<dbReference type="Proteomes" id="UP000660729">
    <property type="component" value="Unassembled WGS sequence"/>
</dbReference>
<dbReference type="PROSITE" id="PS50088">
    <property type="entry name" value="ANK_REPEAT"/>
    <property type="match status" value="3"/>
</dbReference>
<evidence type="ECO:0000256" key="1">
    <source>
        <dbReference type="ARBA" id="ARBA00022737"/>
    </source>
</evidence>
<dbReference type="OrthoDB" id="3649754at2759"/>
<dbReference type="PANTHER" id="PTHR24171:SF9">
    <property type="entry name" value="ANKYRIN REPEAT DOMAIN-CONTAINING PROTEIN 39"/>
    <property type="match status" value="1"/>
</dbReference>
<comment type="caution">
    <text evidence="4">The sequence shown here is derived from an EMBL/GenBank/DDBJ whole genome shotgun (WGS) entry which is preliminary data.</text>
</comment>
<dbReference type="Gene3D" id="1.25.40.20">
    <property type="entry name" value="Ankyrin repeat-containing domain"/>
    <property type="match status" value="1"/>
</dbReference>
<accession>A0A8H6RDG8</accession>
<feature type="repeat" description="ANK" evidence="3">
    <location>
        <begin position="56"/>
        <end position="88"/>
    </location>
</feature>
<organism evidence="4 5">
    <name type="scientific">Pseudocercospora fuligena</name>
    <dbReference type="NCBI Taxonomy" id="685502"/>
    <lineage>
        <taxon>Eukaryota</taxon>
        <taxon>Fungi</taxon>
        <taxon>Dikarya</taxon>
        <taxon>Ascomycota</taxon>
        <taxon>Pezizomycotina</taxon>
        <taxon>Dothideomycetes</taxon>
        <taxon>Dothideomycetidae</taxon>
        <taxon>Mycosphaerellales</taxon>
        <taxon>Mycosphaerellaceae</taxon>
        <taxon>Pseudocercospora</taxon>
    </lineage>
</organism>
<name>A0A8H6RDG8_9PEZI</name>
<protein>
    <submittedName>
        <fullName evidence="4">Ankyrin repeat domain-containing protein 2</fullName>
    </submittedName>
</protein>
<proteinExistence type="predicted"/>
<feature type="repeat" description="ANK" evidence="3">
    <location>
        <begin position="89"/>
        <end position="121"/>
    </location>
</feature>
<feature type="repeat" description="ANK" evidence="3">
    <location>
        <begin position="125"/>
        <end position="154"/>
    </location>
</feature>
<evidence type="ECO:0000256" key="2">
    <source>
        <dbReference type="ARBA" id="ARBA00023043"/>
    </source>
</evidence>
<dbReference type="PROSITE" id="PS50297">
    <property type="entry name" value="ANK_REP_REGION"/>
    <property type="match status" value="3"/>
</dbReference>
<dbReference type="PANTHER" id="PTHR24171">
    <property type="entry name" value="ANKYRIN REPEAT DOMAIN-CONTAINING PROTEIN 39-RELATED"/>
    <property type="match status" value="1"/>
</dbReference>